<reference evidence="1" key="1">
    <citation type="submission" date="2023-07" db="EMBL/GenBank/DDBJ databases">
        <authorList>
            <person name="Xia Y."/>
        </authorList>
    </citation>
    <scope>NUCLEOTIDE SEQUENCE</scope>
    <source>
        <strain evidence="1">E</strain>
    </source>
</reference>
<evidence type="ECO:0000313" key="1">
    <source>
        <dbReference type="EMBL" id="WNL50051.1"/>
    </source>
</evidence>
<protein>
    <submittedName>
        <fullName evidence="1">Uncharacterized protein</fullName>
    </submittedName>
</protein>
<dbReference type="EMBL" id="OR343189">
    <property type="protein sequence ID" value="WNL50051.1"/>
    <property type="molecule type" value="Genomic_DNA"/>
</dbReference>
<proteinExistence type="predicted"/>
<organism evidence="1">
    <name type="scientific">Marseillevirus sp</name>
    <dbReference type="NCBI Taxonomy" id="2809551"/>
    <lineage>
        <taxon>Viruses</taxon>
        <taxon>Varidnaviria</taxon>
        <taxon>Bamfordvirae</taxon>
        <taxon>Nucleocytoviricota</taxon>
        <taxon>Megaviricetes</taxon>
        <taxon>Pimascovirales</taxon>
        <taxon>Pimascovirales incertae sedis</taxon>
        <taxon>Marseilleviridae</taxon>
        <taxon>Marseillevirus</taxon>
    </lineage>
</organism>
<sequence>MSTVAILQYDDFVVHLVNDPTKLQEIWQFAEKYAGKEPEIPDAPLSLPRKKQIRSSRTKLSLGKDDHNIFVD</sequence>
<name>A0AA96EPQ0_9VIRU</name>
<gene>
    <name evidence="1" type="ORF">MarDSR_012</name>
</gene>
<accession>A0AA96EPQ0</accession>